<dbReference type="OrthoDB" id="428260at2759"/>
<dbReference type="STRING" id="1658172.A0A1B7NJS3"/>
<dbReference type="Gene3D" id="3.40.710.10">
    <property type="entry name" value="DD-peptidase/beta-lactamase superfamily"/>
    <property type="match status" value="1"/>
</dbReference>
<sequence>MSEIGQIFQEYAKSTTTPFPAATSKPVDKAGNVVYSSSHGNTKVDGSGETMSEDTHFWTASMPKLFTAGAVMVVMERGLISPEDDVGNVLPELADPEFLDGFDENGKPIVRKASKKLTLRTLLTHSSGFAYHLTREILQKWNAYRGQDTTQMDGSYVCSLATCAEEEDL</sequence>
<dbReference type="PANTHER" id="PTHR43283:SF17">
    <property type="entry name" value="(LOVD), PUTATIVE (AFU_ORTHOLOGUE AFUA_5G00920)-RELATED"/>
    <property type="match status" value="1"/>
</dbReference>
<dbReference type="Pfam" id="PF00144">
    <property type="entry name" value="Beta-lactamase"/>
    <property type="match status" value="1"/>
</dbReference>
<accession>A0A1B7NJS3</accession>
<reference evidence="4 5" key="1">
    <citation type="submission" date="2015-07" db="EMBL/GenBank/DDBJ databases">
        <title>Emmonsia species relationships and genome sequence.</title>
        <authorList>
            <person name="Cuomo C.A."/>
            <person name="Schwartz I.S."/>
            <person name="Kenyon C."/>
            <person name="de Hoog G.S."/>
            <person name="Govender N.P."/>
            <person name="Botha A."/>
            <person name="Moreno L."/>
            <person name="de Vries M."/>
            <person name="Munoz J.F."/>
            <person name="Stielow J.B."/>
        </authorList>
    </citation>
    <scope>NUCLEOTIDE SEQUENCE [LARGE SCALE GENOMIC DNA]</scope>
    <source>
        <strain evidence="4 5">CBS 136260</strain>
    </source>
</reference>
<dbReference type="SUPFAM" id="SSF56601">
    <property type="entry name" value="beta-lactamase/transpeptidase-like"/>
    <property type="match status" value="1"/>
</dbReference>
<keyword evidence="5" id="KW-1185">Reference proteome</keyword>
<dbReference type="GO" id="GO:0016787">
    <property type="term" value="F:hydrolase activity"/>
    <property type="evidence" value="ECO:0007669"/>
    <property type="project" value="UniProtKB-KW"/>
</dbReference>
<name>A0A1B7NJS3_9EURO</name>
<proteinExistence type="inferred from homology"/>
<organism evidence="4 5">
    <name type="scientific">Emergomyces africanus</name>
    <dbReference type="NCBI Taxonomy" id="1955775"/>
    <lineage>
        <taxon>Eukaryota</taxon>
        <taxon>Fungi</taxon>
        <taxon>Dikarya</taxon>
        <taxon>Ascomycota</taxon>
        <taxon>Pezizomycotina</taxon>
        <taxon>Eurotiomycetes</taxon>
        <taxon>Eurotiomycetidae</taxon>
        <taxon>Onygenales</taxon>
        <taxon>Ajellomycetaceae</taxon>
        <taxon>Emergomyces</taxon>
    </lineage>
</organism>
<feature type="domain" description="Beta-lactamase-related" evidence="3">
    <location>
        <begin position="31"/>
        <end position="137"/>
    </location>
</feature>
<dbReference type="AlphaFoldDB" id="A0A1B7NJS3"/>
<comment type="caution">
    <text evidence="4">The sequence shown here is derived from an EMBL/GenBank/DDBJ whole genome shotgun (WGS) entry which is preliminary data.</text>
</comment>
<evidence type="ECO:0000256" key="1">
    <source>
        <dbReference type="ARBA" id="ARBA00009009"/>
    </source>
</evidence>
<gene>
    <name evidence="4" type="ORF">ACJ72_08672</name>
</gene>
<evidence type="ECO:0000256" key="2">
    <source>
        <dbReference type="ARBA" id="ARBA00022801"/>
    </source>
</evidence>
<protein>
    <recommendedName>
        <fullName evidence="3">Beta-lactamase-related domain-containing protein</fullName>
    </recommendedName>
</protein>
<evidence type="ECO:0000313" key="4">
    <source>
        <dbReference type="EMBL" id="OAX77034.1"/>
    </source>
</evidence>
<dbReference type="InterPro" id="IPR050789">
    <property type="entry name" value="Diverse_Enzym_Activities"/>
</dbReference>
<dbReference type="Proteomes" id="UP000091918">
    <property type="component" value="Unassembled WGS sequence"/>
</dbReference>
<evidence type="ECO:0000259" key="3">
    <source>
        <dbReference type="Pfam" id="PF00144"/>
    </source>
</evidence>
<dbReference type="EMBL" id="LGUA01003615">
    <property type="protein sequence ID" value="OAX77034.1"/>
    <property type="molecule type" value="Genomic_DNA"/>
</dbReference>
<keyword evidence="2" id="KW-0378">Hydrolase</keyword>
<dbReference type="InterPro" id="IPR012338">
    <property type="entry name" value="Beta-lactam/transpept-like"/>
</dbReference>
<dbReference type="InterPro" id="IPR001466">
    <property type="entry name" value="Beta-lactam-related"/>
</dbReference>
<evidence type="ECO:0000313" key="5">
    <source>
        <dbReference type="Proteomes" id="UP000091918"/>
    </source>
</evidence>
<comment type="similarity">
    <text evidence="1">Belongs to the class-A beta-lactamase family.</text>
</comment>
<dbReference type="PANTHER" id="PTHR43283">
    <property type="entry name" value="BETA-LACTAMASE-RELATED"/>
    <property type="match status" value="1"/>
</dbReference>